<dbReference type="EMBL" id="HACA01003209">
    <property type="protein sequence ID" value="CDW20570.1"/>
    <property type="molecule type" value="Transcribed_RNA"/>
</dbReference>
<name>A0A0K2T446_LEPSM</name>
<proteinExistence type="predicted"/>
<reference evidence="1" key="1">
    <citation type="submission" date="2014-05" db="EMBL/GenBank/DDBJ databases">
        <authorList>
            <person name="Chronopoulou M."/>
        </authorList>
    </citation>
    <scope>NUCLEOTIDE SEQUENCE</scope>
    <source>
        <tissue evidence="1">Whole organism</tissue>
    </source>
</reference>
<organism evidence="1">
    <name type="scientific">Lepeophtheirus salmonis</name>
    <name type="common">Salmon louse</name>
    <name type="synonym">Caligus salmonis</name>
    <dbReference type="NCBI Taxonomy" id="72036"/>
    <lineage>
        <taxon>Eukaryota</taxon>
        <taxon>Metazoa</taxon>
        <taxon>Ecdysozoa</taxon>
        <taxon>Arthropoda</taxon>
        <taxon>Crustacea</taxon>
        <taxon>Multicrustacea</taxon>
        <taxon>Hexanauplia</taxon>
        <taxon>Copepoda</taxon>
        <taxon>Siphonostomatoida</taxon>
        <taxon>Caligidae</taxon>
        <taxon>Lepeophtheirus</taxon>
    </lineage>
</organism>
<protein>
    <submittedName>
        <fullName evidence="1">Uncharacterized protein</fullName>
    </submittedName>
</protein>
<sequence length="13" mass="1628">MSYSDKPVIFWRV</sequence>
<evidence type="ECO:0000313" key="1">
    <source>
        <dbReference type="EMBL" id="CDW20570.1"/>
    </source>
</evidence>
<accession>A0A0K2T446</accession>